<dbReference type="Gene3D" id="3.10.490.10">
    <property type="entry name" value="Gamma-glutamyl cyclotransferase-like"/>
    <property type="match status" value="1"/>
</dbReference>
<dbReference type="SUPFAM" id="SSF110857">
    <property type="entry name" value="Gamma-glutamyl cyclotransferase-like"/>
    <property type="match status" value="1"/>
</dbReference>
<organism evidence="2 3">
    <name type="scientific">Leifsonia stereocauli</name>
    <dbReference type="NCBI Taxonomy" id="3134136"/>
    <lineage>
        <taxon>Bacteria</taxon>
        <taxon>Bacillati</taxon>
        <taxon>Actinomycetota</taxon>
        <taxon>Actinomycetes</taxon>
        <taxon>Micrococcales</taxon>
        <taxon>Microbacteriaceae</taxon>
        <taxon>Leifsonia</taxon>
    </lineage>
</organism>
<proteinExistence type="predicted"/>
<dbReference type="CDD" id="cd06661">
    <property type="entry name" value="GGCT_like"/>
    <property type="match status" value="1"/>
</dbReference>
<dbReference type="Proteomes" id="UP001425155">
    <property type="component" value="Unassembled WGS sequence"/>
</dbReference>
<dbReference type="InterPro" id="IPR036568">
    <property type="entry name" value="GGCT-like_sf"/>
</dbReference>
<comment type="caution">
    <text evidence="2">The sequence shown here is derived from an EMBL/GenBank/DDBJ whole genome shotgun (WGS) entry which is preliminary data.</text>
</comment>
<accession>A0ABU9W708</accession>
<dbReference type="InterPro" id="IPR009288">
    <property type="entry name" value="AIG2-like_dom"/>
</dbReference>
<dbReference type="InterPro" id="IPR013024">
    <property type="entry name" value="GGCT-like"/>
</dbReference>
<protein>
    <submittedName>
        <fullName evidence="2">Gamma-glutamylcyclotransferase family protein</fullName>
    </submittedName>
</protein>
<evidence type="ECO:0000313" key="2">
    <source>
        <dbReference type="EMBL" id="MEN1947790.1"/>
    </source>
</evidence>
<sequence>MSSSGGSPADSARGSASERVERLFSYGTLRLASVQRGTFGAELPTRDDSLPGFRLGMVKITDPHVIALSGSDEHPILERTDDPADSVAGSVLELTSEQLAAADAYEVADYVRVAVTLASGTQAWVYVGVEG</sequence>
<reference evidence="2 3" key="1">
    <citation type="submission" date="2024-03" db="EMBL/GenBank/DDBJ databases">
        <title>YIM 134122 draft genome.</title>
        <authorList>
            <person name="Zuo S."/>
            <person name="Xiong L."/>
        </authorList>
    </citation>
    <scope>NUCLEOTIDE SEQUENCE [LARGE SCALE GENOMIC DNA]</scope>
    <source>
        <strain evidence="2 3">YIM 134122</strain>
    </source>
</reference>
<dbReference type="Pfam" id="PF06094">
    <property type="entry name" value="GGACT"/>
    <property type="match status" value="1"/>
</dbReference>
<dbReference type="EMBL" id="JBCLVG010000003">
    <property type="protein sequence ID" value="MEN1947790.1"/>
    <property type="molecule type" value="Genomic_DNA"/>
</dbReference>
<name>A0ABU9W708_9MICO</name>
<evidence type="ECO:0000259" key="1">
    <source>
        <dbReference type="Pfam" id="PF06094"/>
    </source>
</evidence>
<gene>
    <name evidence="2" type="ORF">WJX64_14625</name>
</gene>
<feature type="domain" description="Gamma-glutamylcyclotransferase AIG2-like" evidence="1">
    <location>
        <begin position="23"/>
        <end position="127"/>
    </location>
</feature>
<dbReference type="RefSeq" id="WP_342115389.1">
    <property type="nucleotide sequence ID" value="NZ_JBCAUN010000003.1"/>
</dbReference>
<keyword evidence="3" id="KW-1185">Reference proteome</keyword>
<evidence type="ECO:0000313" key="3">
    <source>
        <dbReference type="Proteomes" id="UP001425155"/>
    </source>
</evidence>